<comment type="similarity">
    <text evidence="2">Belongs to the plexin family.</text>
</comment>
<sequence length="1971" mass="225925">MPSNVADKQIQLDEEYQLTSEQILIENQMIFKTLDEFKRKFIDFDARLNIVEQQQKHIPSISSQQDSFDNCLKGTNSSCILSVSNRNLNQIIQSEEDKKDDYIKQYESLYRPLLSSEIVEDSTLHSSHSSLNSYQRKFSCQLKEYEIIVLFGTLRGLTTILYTNWKGTEKTIPNEKPRSTCFSCCWEKKHCSLYFEDLYDFDKQEINIDIGADSNRLTCRCGHLIRIHERHPNSPQKPLLSFANPPWGQFLYEELVPPIIQDSIWCNYLLLTINGISIDLIEKDLNNSIEKILFLNDHLLIGTVNYLHKLSSKTLNKTNLSLELSTQSFDYHFKILSLINKNNLLLCGTVYQGYCQIYDENFHLIINSSLPIVANDPINSTIGLIIPEKNLIYFGVTYTNDGNYRWQIPNISGRSLNLTNFMKILSVNDDDTISRDDLSLRFMPRQQTTFIVQYIYSFYRGNYIYFLTNQPSDIEQTNIITKIIRFCRNTSNSLIRSYTEIPLVCLNTEWILKSAQTILDNNNQMILIGLFVRRDGSIGTNICSWKIQNEIDKAFLDNYKNCYSMGIGQRGLNFIKPNEPCRKDESWSIGMTNDDDDICPWIISDRLPYPVGGISPIIGRLFYENSLENSSAMQLYSFGSSILFLQGLTNGTFKLGIFDFLLNINWIYSHQLSTQLPILSDIVFDNRTASFFLASGSKIYRLSFAGDCSSRLSCDECLSSSNNVFCGWCSTTERCTLLSDCSIKSWQQETNQCTQIINIKPLNASIDQDQWINLTLSRLPLLEHNEIYQCIFANQIISANTQAIKLDYNRLSCPTPSNYLKKSHIQMGNKFQVRLSVIKWPSNISIATIPEFTFYDCSSYLSCESCRSEKGCQWCSDRCSSVCTEKSSIQCPSFNLRNSSNIFIESGQSIDIPLQFSNIIKSTLECRLNETISGFIDENNICHISKIPEINTDNNQMTYLSIYENNLSIGIPIKMFIYRCDLYDSCDKCQLHVTCSWCQGKCLSKKDNQCSINTPCTSLKIKDFYPKILPLKGETFVTIYLNDIIGEKINEITLADIPCLIIKMSNRIECQSNRSNSSRHGPIKIQLDNSIIIFSKDSIEYRQSSIISFNPLIVYEFGGQILTITGNNLLIGSSQQIFIGNFQCITIKKSITNVLTCRLPSLSSGFYNVTVLIDGKTILNNGIYLKVTPNPIVQDINPITSFASGGRLITIRGMYFGSAQSIIVEFSYRKWNAKLQIIPDNIISSDDGLISSFNFRTPGIPSSSDEFNSPPVDINFSLYFDDSILLPNLIQFHYISDVLLNVSTIPPTLPYTGEELKLQVENLTEAASMEDIELFIGCTECKLKTFTSKGITCQPPSKLLINTPLLLNNQQHQVDCTVYNSSISPIRFRIGFREYLIGYLSYIHVTSSRYSVATIIYLSLASCLLTIALLTFAICLYIKLRNSKEKSSSLSPIRPIEQNEKAFWSTSTSAAAGPYYQVYEQISSSSSHQNTLTRAPLLVCPYHQHYKQDYSTLSLMQQLQNKAPFLTTISIEHEQLKKLIYTSDVKSNSSNLRQSMELFYDLLGMTPFSEAFIDELIKNDCNDLLKCYIYIYRYNPLNLKSFPITRQITYLKLISSLLFQSKTNLIEIFHIFDKLLDSLINYLDCGPCDQLLNRSINSLSSSTLLLIPNFEYNSIDLSINYENLLRFHLSVFDCDTIDQVKTKLIHYLNSYEQTSHEQIDLSISSLNICSCTQQIPILKQYSINSTIICRKKTSWNLSSERKSHYQYHLCQENDLIKDENLIFKQLIQNKKYFNEILLNFYKEILNGLNFITIDNKSQDLFKQYIQLISDLIRQINHLMLSRSTCPIIESCLNVIADGLEFIFQTKNSFSKEIQILFEDEKKYFSSFNTNLFQLSSYSLRNSLLSSLDIRSLILADDTSIDCLFKLYQFYELHSESINQHIGENHVSVLLPVHHLLVQIRQLINSDTITII</sequence>
<dbReference type="SUPFAM" id="SSF81296">
    <property type="entry name" value="E set domains"/>
    <property type="match status" value="2"/>
</dbReference>
<feature type="domain" description="Sema" evidence="11">
    <location>
        <begin position="268"/>
        <end position="704"/>
    </location>
</feature>
<dbReference type="Proteomes" id="UP000663845">
    <property type="component" value="Unassembled WGS sequence"/>
</dbReference>
<dbReference type="InterPro" id="IPR002909">
    <property type="entry name" value="IPT_dom"/>
</dbReference>
<dbReference type="InterPro" id="IPR014756">
    <property type="entry name" value="Ig_E-set"/>
</dbReference>
<evidence type="ECO:0000313" key="12">
    <source>
        <dbReference type="EMBL" id="CAF0873007.1"/>
    </source>
</evidence>
<protein>
    <recommendedName>
        <fullName evidence="11">Sema domain-containing protein</fullName>
    </recommendedName>
</protein>
<dbReference type="Gene3D" id="2.130.10.10">
    <property type="entry name" value="YVTN repeat-like/Quinoprotein amine dehydrogenase"/>
    <property type="match status" value="1"/>
</dbReference>
<dbReference type="InterPro" id="IPR002165">
    <property type="entry name" value="Plexin_repeat"/>
</dbReference>
<keyword evidence="8" id="KW-1015">Disulfide bond</keyword>
<dbReference type="GO" id="GO:0002116">
    <property type="term" value="C:semaphorin receptor complex"/>
    <property type="evidence" value="ECO:0007669"/>
    <property type="project" value="TreeGrafter"/>
</dbReference>
<dbReference type="SUPFAM" id="SSF101912">
    <property type="entry name" value="Sema domain"/>
    <property type="match status" value="1"/>
</dbReference>
<keyword evidence="9" id="KW-0325">Glycoprotein</keyword>
<evidence type="ECO:0000259" key="11">
    <source>
        <dbReference type="PROSITE" id="PS51004"/>
    </source>
</evidence>
<evidence type="ECO:0000256" key="4">
    <source>
        <dbReference type="ARBA" id="ARBA00022729"/>
    </source>
</evidence>
<dbReference type="SMART" id="SM00423">
    <property type="entry name" value="PSI"/>
    <property type="match status" value="3"/>
</dbReference>
<dbReference type="PANTHER" id="PTHR22625">
    <property type="entry name" value="PLEXIN"/>
    <property type="match status" value="1"/>
</dbReference>
<evidence type="ECO:0000256" key="7">
    <source>
        <dbReference type="ARBA" id="ARBA00023136"/>
    </source>
</evidence>
<keyword evidence="5" id="KW-0677">Repeat</keyword>
<dbReference type="Pfam" id="PF01833">
    <property type="entry name" value="TIG"/>
    <property type="match status" value="2"/>
</dbReference>
<dbReference type="InterPro" id="IPR016201">
    <property type="entry name" value="PSI"/>
</dbReference>
<comment type="caution">
    <text evidence="10">Lacks conserved residue(s) required for the propagation of feature annotation.</text>
</comment>
<dbReference type="GO" id="GO:0007162">
    <property type="term" value="P:negative regulation of cell adhesion"/>
    <property type="evidence" value="ECO:0007669"/>
    <property type="project" value="TreeGrafter"/>
</dbReference>
<dbReference type="GO" id="GO:0005886">
    <property type="term" value="C:plasma membrane"/>
    <property type="evidence" value="ECO:0007669"/>
    <property type="project" value="TreeGrafter"/>
</dbReference>
<name>A0A813Y007_9BILA</name>
<evidence type="ECO:0000256" key="9">
    <source>
        <dbReference type="ARBA" id="ARBA00023180"/>
    </source>
</evidence>
<dbReference type="GO" id="GO:0008045">
    <property type="term" value="P:motor neuron axon guidance"/>
    <property type="evidence" value="ECO:0007669"/>
    <property type="project" value="TreeGrafter"/>
</dbReference>
<gene>
    <name evidence="12" type="ORF">JYZ213_LOCUS9064</name>
</gene>
<dbReference type="InterPro" id="IPR001627">
    <property type="entry name" value="Semap_dom"/>
</dbReference>
<evidence type="ECO:0000256" key="3">
    <source>
        <dbReference type="ARBA" id="ARBA00022692"/>
    </source>
</evidence>
<dbReference type="PROSITE" id="PS51004">
    <property type="entry name" value="SEMA"/>
    <property type="match status" value="1"/>
</dbReference>
<organism evidence="12 13">
    <name type="scientific">Adineta steineri</name>
    <dbReference type="NCBI Taxonomy" id="433720"/>
    <lineage>
        <taxon>Eukaryota</taxon>
        <taxon>Metazoa</taxon>
        <taxon>Spiralia</taxon>
        <taxon>Gnathifera</taxon>
        <taxon>Rotifera</taxon>
        <taxon>Eurotatoria</taxon>
        <taxon>Bdelloidea</taxon>
        <taxon>Adinetida</taxon>
        <taxon>Adinetidae</taxon>
        <taxon>Adineta</taxon>
    </lineage>
</organism>
<dbReference type="EMBL" id="CAJNOG010000063">
    <property type="protein sequence ID" value="CAF0873007.1"/>
    <property type="molecule type" value="Genomic_DNA"/>
</dbReference>
<evidence type="ECO:0000256" key="8">
    <source>
        <dbReference type="ARBA" id="ARBA00023157"/>
    </source>
</evidence>
<reference evidence="12" key="1">
    <citation type="submission" date="2021-02" db="EMBL/GenBank/DDBJ databases">
        <authorList>
            <person name="Nowell W R."/>
        </authorList>
    </citation>
    <scope>NUCLEOTIDE SEQUENCE</scope>
</reference>
<keyword evidence="3" id="KW-0812">Transmembrane</keyword>
<dbReference type="GO" id="GO:0008360">
    <property type="term" value="P:regulation of cell shape"/>
    <property type="evidence" value="ECO:0007669"/>
    <property type="project" value="TreeGrafter"/>
</dbReference>
<keyword evidence="4" id="KW-0732">Signal</keyword>
<dbReference type="Pfam" id="PF17960">
    <property type="entry name" value="TIG_plexin"/>
    <property type="match status" value="1"/>
</dbReference>
<dbReference type="InterPro" id="IPR031148">
    <property type="entry name" value="Plexin"/>
</dbReference>
<comment type="subcellular location">
    <subcellularLocation>
        <location evidence="1">Membrane</location>
        <topology evidence="1">Single-pass membrane protein</topology>
    </subcellularLocation>
</comment>
<dbReference type="Pfam" id="PF01437">
    <property type="entry name" value="PSI"/>
    <property type="match status" value="1"/>
</dbReference>
<comment type="caution">
    <text evidence="12">The sequence shown here is derived from an EMBL/GenBank/DDBJ whole genome shotgun (WGS) entry which is preliminary data.</text>
</comment>
<evidence type="ECO:0000256" key="5">
    <source>
        <dbReference type="ARBA" id="ARBA00022737"/>
    </source>
</evidence>
<dbReference type="PANTHER" id="PTHR22625:SF44">
    <property type="entry name" value="PLEXIN-B"/>
    <property type="match status" value="1"/>
</dbReference>
<keyword evidence="6" id="KW-1133">Transmembrane helix</keyword>
<proteinExistence type="inferred from homology"/>
<dbReference type="InterPro" id="IPR015943">
    <property type="entry name" value="WD40/YVTN_repeat-like_dom_sf"/>
</dbReference>
<evidence type="ECO:0000256" key="1">
    <source>
        <dbReference type="ARBA" id="ARBA00004167"/>
    </source>
</evidence>
<dbReference type="SMART" id="SM00429">
    <property type="entry name" value="IPT"/>
    <property type="match status" value="2"/>
</dbReference>
<evidence type="ECO:0000256" key="10">
    <source>
        <dbReference type="PROSITE-ProRule" id="PRU00352"/>
    </source>
</evidence>
<accession>A0A813Y007</accession>
<dbReference type="CDD" id="cd00102">
    <property type="entry name" value="IPT"/>
    <property type="match status" value="1"/>
</dbReference>
<dbReference type="SMART" id="SM00630">
    <property type="entry name" value="Sema"/>
    <property type="match status" value="1"/>
</dbReference>
<dbReference type="GO" id="GO:0097374">
    <property type="term" value="P:sensory neuron axon guidance"/>
    <property type="evidence" value="ECO:0007669"/>
    <property type="project" value="TreeGrafter"/>
</dbReference>
<keyword evidence="7" id="KW-0472">Membrane</keyword>
<dbReference type="GO" id="GO:0017154">
    <property type="term" value="F:semaphorin receptor activity"/>
    <property type="evidence" value="ECO:0007669"/>
    <property type="project" value="InterPro"/>
</dbReference>
<dbReference type="InterPro" id="IPR041019">
    <property type="entry name" value="TIG1_plexin"/>
</dbReference>
<dbReference type="GO" id="GO:0050772">
    <property type="term" value="P:positive regulation of axonogenesis"/>
    <property type="evidence" value="ECO:0007669"/>
    <property type="project" value="TreeGrafter"/>
</dbReference>
<evidence type="ECO:0000313" key="13">
    <source>
        <dbReference type="Proteomes" id="UP000663845"/>
    </source>
</evidence>
<dbReference type="InterPro" id="IPR036352">
    <property type="entry name" value="Semap_dom_sf"/>
</dbReference>
<dbReference type="SUPFAM" id="SSF103575">
    <property type="entry name" value="Plexin repeat"/>
    <property type="match status" value="1"/>
</dbReference>
<dbReference type="InterPro" id="IPR013783">
    <property type="entry name" value="Ig-like_fold"/>
</dbReference>
<dbReference type="GO" id="GO:0030334">
    <property type="term" value="P:regulation of cell migration"/>
    <property type="evidence" value="ECO:0007669"/>
    <property type="project" value="TreeGrafter"/>
</dbReference>
<evidence type="ECO:0000256" key="6">
    <source>
        <dbReference type="ARBA" id="ARBA00022989"/>
    </source>
</evidence>
<evidence type="ECO:0000256" key="2">
    <source>
        <dbReference type="ARBA" id="ARBA00010297"/>
    </source>
</evidence>
<dbReference type="Gene3D" id="2.60.40.10">
    <property type="entry name" value="Immunoglobulins"/>
    <property type="match status" value="3"/>
</dbReference>